<reference evidence="2" key="2">
    <citation type="journal article" date="2023" name="ISME Commun">
        <title>Characterization of a bloom-associated alphaproteobacterial lineage, 'Candidatus Phycosocius': insights into freshwater algal-bacterial interactions.</title>
        <authorList>
            <person name="Tanabe Y."/>
            <person name="Yamaguchi H."/>
            <person name="Yoshida M."/>
            <person name="Kai A."/>
            <person name="Okazaki Y."/>
        </authorList>
    </citation>
    <scope>NUCLEOTIDE SEQUENCE</scope>
    <source>
        <strain evidence="2">BOTRYCO-1</strain>
    </source>
</reference>
<dbReference type="RefSeq" id="WP_284360692.1">
    <property type="nucleotide sequence ID" value="NZ_BPFZ01000012.1"/>
</dbReference>
<feature type="signal peptide" evidence="1">
    <location>
        <begin position="1"/>
        <end position="25"/>
    </location>
</feature>
<comment type="caution">
    <text evidence="2">The sequence shown here is derived from an EMBL/GenBank/DDBJ whole genome shotgun (WGS) entry which is preliminary data.</text>
</comment>
<sequence>MQGAHFALALVLALSPLVMSGPALADKAPVWISFGFNVAIEGYDPVAYFTYSRPDQGSDQFRLSYQGPEYCSASSTNRDAFKANQARFAPQFGGYCARTVSQGYTAGVDPNAWAIVGGRLDLNHNKDIQSIWY</sequence>
<evidence type="ECO:0000256" key="1">
    <source>
        <dbReference type="SAM" id="SignalP"/>
    </source>
</evidence>
<reference evidence="2" key="1">
    <citation type="submission" date="2021-05" db="EMBL/GenBank/DDBJ databases">
        <authorList>
            <person name="Tanabe Y."/>
        </authorList>
    </citation>
    <scope>NUCLEOTIDE SEQUENCE</scope>
    <source>
        <strain evidence="2">BOTRYCO-1</strain>
    </source>
</reference>
<evidence type="ECO:0000313" key="3">
    <source>
        <dbReference type="Proteomes" id="UP001161064"/>
    </source>
</evidence>
<evidence type="ECO:0000313" key="2">
    <source>
        <dbReference type="EMBL" id="GIU67704.1"/>
    </source>
</evidence>
<dbReference type="EMBL" id="BPFZ01000012">
    <property type="protein sequence ID" value="GIU67704.1"/>
    <property type="molecule type" value="Genomic_DNA"/>
</dbReference>
<accession>A0ABQ4PYG5</accession>
<dbReference type="Proteomes" id="UP001161064">
    <property type="component" value="Unassembled WGS sequence"/>
</dbReference>
<gene>
    <name evidence="2" type="ORF">PsB1_1858</name>
</gene>
<dbReference type="NCBIfam" id="NF041384">
    <property type="entry name" value="YHS_seleno_dom"/>
    <property type="match status" value="1"/>
</dbReference>
<proteinExistence type="predicted"/>
<keyword evidence="3" id="KW-1185">Reference proteome</keyword>
<name>A0ABQ4PYG5_9PROT</name>
<evidence type="ECO:0008006" key="4">
    <source>
        <dbReference type="Google" id="ProtNLM"/>
    </source>
</evidence>
<protein>
    <recommendedName>
        <fullName evidence="4">YHS domain-containing protein</fullName>
    </recommendedName>
</protein>
<keyword evidence="1" id="KW-0732">Signal</keyword>
<feature type="chain" id="PRO_5046772640" description="YHS domain-containing protein" evidence="1">
    <location>
        <begin position="26"/>
        <end position="133"/>
    </location>
</feature>
<organism evidence="2 3">
    <name type="scientific">Candidatus Phycosocius spiralis</name>
    <dbReference type="NCBI Taxonomy" id="2815099"/>
    <lineage>
        <taxon>Bacteria</taxon>
        <taxon>Pseudomonadati</taxon>
        <taxon>Pseudomonadota</taxon>
        <taxon>Alphaproteobacteria</taxon>
        <taxon>Caulobacterales</taxon>
        <taxon>Caulobacterales incertae sedis</taxon>
        <taxon>Candidatus Phycosocius</taxon>
    </lineage>
</organism>